<evidence type="ECO:0000313" key="1">
    <source>
        <dbReference type="EMBL" id="MFC3964141.1"/>
    </source>
</evidence>
<keyword evidence="2" id="KW-1185">Reference proteome</keyword>
<name>A0ABV8DVU8_9NOCA</name>
<gene>
    <name evidence="1" type="ORF">ACFO0B_19320</name>
</gene>
<proteinExistence type="predicted"/>
<protein>
    <recommendedName>
        <fullName evidence="3">DUF3558 domain-containing protein</fullName>
    </recommendedName>
</protein>
<dbReference type="Proteomes" id="UP001595696">
    <property type="component" value="Unassembled WGS sequence"/>
</dbReference>
<accession>A0ABV8DVU8</accession>
<evidence type="ECO:0000313" key="2">
    <source>
        <dbReference type="Proteomes" id="UP001595696"/>
    </source>
</evidence>
<dbReference type="RefSeq" id="WP_378613917.1">
    <property type="nucleotide sequence ID" value="NZ_JBHSAX010000016.1"/>
</dbReference>
<organism evidence="1 2">
    <name type="scientific">Nocardia jiangsuensis</name>
    <dbReference type="NCBI Taxonomy" id="1691563"/>
    <lineage>
        <taxon>Bacteria</taxon>
        <taxon>Bacillati</taxon>
        <taxon>Actinomycetota</taxon>
        <taxon>Actinomycetes</taxon>
        <taxon>Mycobacteriales</taxon>
        <taxon>Nocardiaceae</taxon>
        <taxon>Nocardia</taxon>
    </lineage>
</organism>
<comment type="caution">
    <text evidence="1">The sequence shown here is derived from an EMBL/GenBank/DDBJ whole genome shotgun (WGS) entry which is preliminary data.</text>
</comment>
<evidence type="ECO:0008006" key="3">
    <source>
        <dbReference type="Google" id="ProtNLM"/>
    </source>
</evidence>
<reference evidence="2" key="1">
    <citation type="journal article" date="2019" name="Int. J. Syst. Evol. Microbiol.">
        <title>The Global Catalogue of Microorganisms (GCM) 10K type strain sequencing project: providing services to taxonomists for standard genome sequencing and annotation.</title>
        <authorList>
            <consortium name="The Broad Institute Genomics Platform"/>
            <consortium name="The Broad Institute Genome Sequencing Center for Infectious Disease"/>
            <person name="Wu L."/>
            <person name="Ma J."/>
        </authorList>
    </citation>
    <scope>NUCLEOTIDE SEQUENCE [LARGE SCALE GENOMIC DNA]</scope>
    <source>
        <strain evidence="2">CGMCC 4.7330</strain>
    </source>
</reference>
<sequence length="185" mass="20543">MAVVAVVLGALPVAVLVSDRDVPGHAGPARRPAVLGPDDPLPPPPWILTQLAYHQCAVLGPEDLHRFGFQTPEPIDDSLGFCHWRSAPEAPKKIKMFFTPEYRYKYTDIVAEYRMEESRDLTIGQRPGFLTVERNRTGSRKYKIWVGVPSSGAIQFEYATEQPDDDPELCAAAIEVVTVISARIK</sequence>
<dbReference type="EMBL" id="JBHSAX010000016">
    <property type="protein sequence ID" value="MFC3964141.1"/>
    <property type="molecule type" value="Genomic_DNA"/>
</dbReference>